<dbReference type="AlphaFoldDB" id="M5AXW4"/>
<dbReference type="HOGENOM" id="CLU_3404129_0_0_9"/>
<dbReference type="Proteomes" id="UP000012042">
    <property type="component" value="Chromosome"/>
</dbReference>
<reference evidence="1 2" key="1">
    <citation type="journal article" date="2013" name="PLoS ONE">
        <title>Genomic Analysis by Deep Sequencing of the Probiotic Lactobacillus brevis KB290 Harboring Nine Plasmids Reveals Genomic Stability.</title>
        <authorList>
            <person name="Fukao M."/>
            <person name="Oshima K."/>
            <person name="Morita H."/>
            <person name="Toh H."/>
            <person name="Suda W."/>
            <person name="Kim S.W."/>
            <person name="Suzuki S."/>
            <person name="Yakabe T."/>
            <person name="Hattori M."/>
            <person name="Yajima N."/>
        </authorList>
    </citation>
    <scope>NUCLEOTIDE SEQUENCE [LARGE SCALE GENOMIC DNA]</scope>
    <source>
        <strain evidence="1 2">KB290</strain>
    </source>
</reference>
<dbReference type="EMBL" id="AP012167">
    <property type="protein sequence ID" value="BAN05916.1"/>
    <property type="molecule type" value="Genomic_DNA"/>
</dbReference>
<organism evidence="1 2">
    <name type="scientific">Levilactobacillus brevis KB290</name>
    <dbReference type="NCBI Taxonomy" id="1001583"/>
    <lineage>
        <taxon>Bacteria</taxon>
        <taxon>Bacillati</taxon>
        <taxon>Bacillota</taxon>
        <taxon>Bacilli</taxon>
        <taxon>Lactobacillales</taxon>
        <taxon>Lactobacillaceae</taxon>
        <taxon>Levilactobacillus</taxon>
    </lineage>
</organism>
<evidence type="ECO:0000313" key="1">
    <source>
        <dbReference type="EMBL" id="BAN05916.1"/>
    </source>
</evidence>
<proteinExistence type="predicted"/>
<name>M5AXW4_LEVBR</name>
<dbReference type="KEGG" id="lbk:LVISKB_0281"/>
<evidence type="ECO:0000313" key="2">
    <source>
        <dbReference type="Proteomes" id="UP000012042"/>
    </source>
</evidence>
<gene>
    <name evidence="1" type="ORF">LVISKB_0281</name>
</gene>
<sequence>MISAPINTIIADQVTNVAMLPMEKTSLCIV</sequence>
<protein>
    <submittedName>
        <fullName evidence="1">Uncharacterized protein</fullName>
    </submittedName>
</protein>
<accession>M5AXW4</accession>